<comment type="caution">
    <text evidence="2">The sequence shown here is derived from an EMBL/GenBank/DDBJ whole genome shotgun (WGS) entry which is preliminary data.</text>
</comment>
<gene>
    <name evidence="2" type="ORF">FA13DRAFT_252801</name>
</gene>
<sequence>MDDYTGMPENGGYVLKLGTLQKRWKEWEEAKEAGQDPVFRIHQAKLTDSDWVRVFKYMDEHHGYNQDKIAEYFEREEGLKFHRTTLGMKLRDREAIERRVNLAANAAEGKGKAQLPHPKKSAGRRESSCARSTSSPSATPSAGPSRMPFLKTYSSRPSRKAKKGVSLKEPEVEDVPSRGLPAKHEALRRARRQLPQWDLTP</sequence>
<dbReference type="AlphaFoldDB" id="A0A4Y7TFX4"/>
<feature type="region of interest" description="Disordered" evidence="1">
    <location>
        <begin position="107"/>
        <end position="201"/>
    </location>
</feature>
<proteinExistence type="predicted"/>
<evidence type="ECO:0000256" key="1">
    <source>
        <dbReference type="SAM" id="MobiDB-lite"/>
    </source>
</evidence>
<protein>
    <submittedName>
        <fullName evidence="2">Uncharacterized protein</fullName>
    </submittedName>
</protein>
<evidence type="ECO:0000313" key="2">
    <source>
        <dbReference type="EMBL" id="TEB32409.1"/>
    </source>
</evidence>
<accession>A0A4Y7TFX4</accession>
<reference evidence="2 3" key="1">
    <citation type="journal article" date="2019" name="Nat. Ecol. Evol.">
        <title>Megaphylogeny resolves global patterns of mushroom evolution.</title>
        <authorList>
            <person name="Varga T."/>
            <person name="Krizsan K."/>
            <person name="Foldi C."/>
            <person name="Dima B."/>
            <person name="Sanchez-Garcia M."/>
            <person name="Sanchez-Ramirez S."/>
            <person name="Szollosi G.J."/>
            <person name="Szarkandi J.G."/>
            <person name="Papp V."/>
            <person name="Albert L."/>
            <person name="Andreopoulos W."/>
            <person name="Angelini C."/>
            <person name="Antonin V."/>
            <person name="Barry K.W."/>
            <person name="Bougher N.L."/>
            <person name="Buchanan P."/>
            <person name="Buyck B."/>
            <person name="Bense V."/>
            <person name="Catcheside P."/>
            <person name="Chovatia M."/>
            <person name="Cooper J."/>
            <person name="Damon W."/>
            <person name="Desjardin D."/>
            <person name="Finy P."/>
            <person name="Geml J."/>
            <person name="Haridas S."/>
            <person name="Hughes K."/>
            <person name="Justo A."/>
            <person name="Karasinski D."/>
            <person name="Kautmanova I."/>
            <person name="Kiss B."/>
            <person name="Kocsube S."/>
            <person name="Kotiranta H."/>
            <person name="LaButti K.M."/>
            <person name="Lechner B.E."/>
            <person name="Liimatainen K."/>
            <person name="Lipzen A."/>
            <person name="Lukacs Z."/>
            <person name="Mihaltcheva S."/>
            <person name="Morgado L.N."/>
            <person name="Niskanen T."/>
            <person name="Noordeloos M.E."/>
            <person name="Ohm R.A."/>
            <person name="Ortiz-Santana B."/>
            <person name="Ovrebo C."/>
            <person name="Racz N."/>
            <person name="Riley R."/>
            <person name="Savchenko A."/>
            <person name="Shiryaev A."/>
            <person name="Soop K."/>
            <person name="Spirin V."/>
            <person name="Szebenyi C."/>
            <person name="Tomsovsky M."/>
            <person name="Tulloss R.E."/>
            <person name="Uehling J."/>
            <person name="Grigoriev I.V."/>
            <person name="Vagvolgyi C."/>
            <person name="Papp T."/>
            <person name="Martin F.M."/>
            <person name="Miettinen O."/>
            <person name="Hibbett D.S."/>
            <person name="Nagy L.G."/>
        </authorList>
    </citation>
    <scope>NUCLEOTIDE SEQUENCE [LARGE SCALE GENOMIC DNA]</scope>
    <source>
        <strain evidence="2 3">FP101781</strain>
    </source>
</reference>
<feature type="compositionally biased region" description="Low complexity" evidence="1">
    <location>
        <begin position="129"/>
        <end position="146"/>
    </location>
</feature>
<dbReference type="OrthoDB" id="3054417at2759"/>
<dbReference type="Proteomes" id="UP000298030">
    <property type="component" value="Unassembled WGS sequence"/>
</dbReference>
<name>A0A4Y7TFX4_COPMI</name>
<keyword evidence="3" id="KW-1185">Reference proteome</keyword>
<organism evidence="2 3">
    <name type="scientific">Coprinellus micaceus</name>
    <name type="common">Glistening ink-cap mushroom</name>
    <name type="synonym">Coprinus micaceus</name>
    <dbReference type="NCBI Taxonomy" id="71717"/>
    <lineage>
        <taxon>Eukaryota</taxon>
        <taxon>Fungi</taxon>
        <taxon>Dikarya</taxon>
        <taxon>Basidiomycota</taxon>
        <taxon>Agaricomycotina</taxon>
        <taxon>Agaricomycetes</taxon>
        <taxon>Agaricomycetidae</taxon>
        <taxon>Agaricales</taxon>
        <taxon>Agaricineae</taxon>
        <taxon>Psathyrellaceae</taxon>
        <taxon>Coprinellus</taxon>
    </lineage>
</organism>
<evidence type="ECO:0000313" key="3">
    <source>
        <dbReference type="Proteomes" id="UP000298030"/>
    </source>
</evidence>
<dbReference type="EMBL" id="QPFP01000015">
    <property type="protein sequence ID" value="TEB32409.1"/>
    <property type="molecule type" value="Genomic_DNA"/>
</dbReference>